<feature type="compositionally biased region" description="Pro residues" evidence="1">
    <location>
        <begin position="89"/>
        <end position="98"/>
    </location>
</feature>
<feature type="compositionally biased region" description="Basic and acidic residues" evidence="1">
    <location>
        <begin position="219"/>
        <end position="228"/>
    </location>
</feature>
<feature type="compositionally biased region" description="Polar residues" evidence="1">
    <location>
        <begin position="101"/>
        <end position="114"/>
    </location>
</feature>
<gene>
    <name evidence="2" type="ORF">AYI69_g1190</name>
</gene>
<feature type="compositionally biased region" description="Pro residues" evidence="1">
    <location>
        <begin position="161"/>
        <end position="189"/>
    </location>
</feature>
<feature type="compositionally biased region" description="Polar residues" evidence="1">
    <location>
        <begin position="191"/>
        <end position="218"/>
    </location>
</feature>
<dbReference type="OrthoDB" id="76567at2759"/>
<evidence type="ECO:0000256" key="1">
    <source>
        <dbReference type="SAM" id="MobiDB-lite"/>
    </source>
</evidence>
<feature type="region of interest" description="Disordered" evidence="1">
    <location>
        <begin position="62"/>
        <end position="271"/>
    </location>
</feature>
<comment type="caution">
    <text evidence="2">The sequence shown here is derived from an EMBL/GenBank/DDBJ whole genome shotgun (WGS) entry which is preliminary data.</text>
</comment>
<reference evidence="3" key="1">
    <citation type="submission" date="2017-01" db="EMBL/GenBank/DDBJ databases">
        <authorList>
            <person name="Wang Y."/>
            <person name="White M."/>
            <person name="Kvist S."/>
            <person name="Moncalvo J.-M."/>
        </authorList>
    </citation>
    <scope>NUCLEOTIDE SEQUENCE [LARGE SCALE GENOMIC DNA]</scope>
    <source>
        <strain evidence="3">ID-206-W2</strain>
    </source>
</reference>
<dbReference type="EMBL" id="LSSM01000321">
    <property type="protein sequence ID" value="OMJ29309.1"/>
    <property type="molecule type" value="Genomic_DNA"/>
</dbReference>
<protein>
    <submittedName>
        <fullName evidence="2">Uncharacterized protein</fullName>
    </submittedName>
</protein>
<dbReference type="Proteomes" id="UP000187429">
    <property type="component" value="Unassembled WGS sequence"/>
</dbReference>
<feature type="compositionally biased region" description="Pro residues" evidence="1">
    <location>
        <begin position="116"/>
        <end position="151"/>
    </location>
</feature>
<dbReference type="AlphaFoldDB" id="A0A1R1YQX4"/>
<feature type="compositionally biased region" description="Polar residues" evidence="1">
    <location>
        <begin position="245"/>
        <end position="256"/>
    </location>
</feature>
<accession>A0A1R1YQX4</accession>
<evidence type="ECO:0000313" key="3">
    <source>
        <dbReference type="Proteomes" id="UP000187429"/>
    </source>
</evidence>
<name>A0A1R1YQX4_9FUNG</name>
<evidence type="ECO:0000313" key="2">
    <source>
        <dbReference type="EMBL" id="OMJ29309.1"/>
    </source>
</evidence>
<feature type="compositionally biased region" description="Low complexity" evidence="1">
    <location>
        <begin position="233"/>
        <end position="244"/>
    </location>
</feature>
<proteinExistence type="predicted"/>
<organism evidence="2 3">
    <name type="scientific">Smittium culicis</name>
    <dbReference type="NCBI Taxonomy" id="133412"/>
    <lineage>
        <taxon>Eukaryota</taxon>
        <taxon>Fungi</taxon>
        <taxon>Fungi incertae sedis</taxon>
        <taxon>Zoopagomycota</taxon>
        <taxon>Kickxellomycotina</taxon>
        <taxon>Harpellomycetes</taxon>
        <taxon>Harpellales</taxon>
        <taxon>Legeriomycetaceae</taxon>
        <taxon>Smittium</taxon>
    </lineage>
</organism>
<sequence length="271" mass="29409">MPKYYCELSQDKTQDIIDQLTKAYESGGGQGWGMNYQMGGAVGFVPPISRPVYIPPQQQLQPHLIGQPRPHMPPPINSQLNSRQFGTHPPFPQHPNPTTPSGQNPPSLPPNFSGTLPPPLSHPLPPNGLPPHPMRPPFAGPPPPHLLPPPQSSLLASNTPSRPPHMQGPPPPFLPPPIPPHLMNRPPPNIHQLSPQPDFIQSATSTTGSAGPLNQNDVNRMDTDERQINTDVNNSSDNNNNENSARQTGQANQNTYGPGKPPTIHPSRLQL</sequence>
<keyword evidence="3" id="KW-1185">Reference proteome</keyword>